<dbReference type="AlphaFoldDB" id="A0AA38WM95"/>
<dbReference type="CDD" id="cd20289">
    <property type="entry name" value="cupin_ADO"/>
    <property type="match status" value="1"/>
</dbReference>
<evidence type="ECO:0000256" key="4">
    <source>
        <dbReference type="ARBA" id="ARBA00022723"/>
    </source>
</evidence>
<dbReference type="InterPro" id="IPR011051">
    <property type="entry name" value="RmlC_Cupin_sf"/>
</dbReference>
<dbReference type="GO" id="GO:0046872">
    <property type="term" value="F:metal ion binding"/>
    <property type="evidence" value="ECO:0007669"/>
    <property type="project" value="UniProtKB-KW"/>
</dbReference>
<dbReference type="Proteomes" id="UP001172457">
    <property type="component" value="Chromosome 3"/>
</dbReference>
<reference evidence="8" key="1">
    <citation type="submission" date="2023-03" db="EMBL/GenBank/DDBJ databases">
        <title>Chromosome-scale reference genome and RAD-based genetic map of yellow starthistle (Centaurea solstitialis) reveal putative structural variation and QTLs associated with invader traits.</title>
        <authorList>
            <person name="Reatini B."/>
            <person name="Cang F.A."/>
            <person name="Jiang Q."/>
            <person name="Mckibben M.T.W."/>
            <person name="Barker M.S."/>
            <person name="Rieseberg L.H."/>
            <person name="Dlugosch K.M."/>
        </authorList>
    </citation>
    <scope>NUCLEOTIDE SEQUENCE</scope>
    <source>
        <strain evidence="8">CAN-66</strain>
        <tissue evidence="8">Leaf</tissue>
    </source>
</reference>
<dbReference type="GO" id="GO:0070483">
    <property type="term" value="P:detection of hypoxia"/>
    <property type="evidence" value="ECO:0007669"/>
    <property type="project" value="UniProtKB-ARBA"/>
</dbReference>
<dbReference type="Pfam" id="PF07847">
    <property type="entry name" value="PCO_ADO"/>
    <property type="match status" value="1"/>
</dbReference>
<evidence type="ECO:0000256" key="5">
    <source>
        <dbReference type="ARBA" id="ARBA00023002"/>
    </source>
</evidence>
<sequence length="257" mass="29586">MRISDKKRRIIEVDDRRIRKKRRCCRETSMRMTVRPDPPPPATFPLQRLYMSCLDVFKGVDYVPSVSDDQKLRHILDGLMPEDFGLPRNLHFLDPDSTVVVYTTLYVFFLPENGVIPLHNHPGMTVFSKLLLGKVHIKAYDLVNPDNNPSSFQPKLACLKTDTVYTAPCDTSVLYPTSGGNIHAFKAVTPCAFLMWSDHPIQRETVETAHTTKISHEQIKVPEEDGKCYRWLKEIEMPKESKMDRIEYLGPQIIEVN</sequence>
<dbReference type="SUPFAM" id="SSF51182">
    <property type="entry name" value="RmlC-like cupins"/>
    <property type="match status" value="1"/>
</dbReference>
<comment type="similarity">
    <text evidence="2">Belongs to the cysteine dioxygenase family.</text>
</comment>
<keyword evidence="9" id="KW-1185">Reference proteome</keyword>
<accession>A0AA38WM95</accession>
<keyword evidence="5" id="KW-0560">Oxidoreductase</keyword>
<dbReference type="InterPro" id="IPR012864">
    <property type="entry name" value="PCO/ADO"/>
</dbReference>
<organism evidence="8 9">
    <name type="scientific">Centaurea solstitialis</name>
    <name type="common">yellow star-thistle</name>
    <dbReference type="NCBI Taxonomy" id="347529"/>
    <lineage>
        <taxon>Eukaryota</taxon>
        <taxon>Viridiplantae</taxon>
        <taxon>Streptophyta</taxon>
        <taxon>Embryophyta</taxon>
        <taxon>Tracheophyta</taxon>
        <taxon>Spermatophyta</taxon>
        <taxon>Magnoliopsida</taxon>
        <taxon>eudicotyledons</taxon>
        <taxon>Gunneridae</taxon>
        <taxon>Pentapetalae</taxon>
        <taxon>asterids</taxon>
        <taxon>campanulids</taxon>
        <taxon>Asterales</taxon>
        <taxon>Asteraceae</taxon>
        <taxon>Carduoideae</taxon>
        <taxon>Cardueae</taxon>
        <taxon>Centaureinae</taxon>
        <taxon>Centaurea</taxon>
    </lineage>
</organism>
<proteinExistence type="inferred from homology"/>
<evidence type="ECO:0000256" key="2">
    <source>
        <dbReference type="ARBA" id="ARBA00006622"/>
    </source>
</evidence>
<evidence type="ECO:0000313" key="9">
    <source>
        <dbReference type="Proteomes" id="UP001172457"/>
    </source>
</evidence>
<evidence type="ECO:0000256" key="7">
    <source>
        <dbReference type="ARBA" id="ARBA00024284"/>
    </source>
</evidence>
<dbReference type="EC" id="1.13.11.20" evidence="3"/>
<evidence type="ECO:0000313" key="8">
    <source>
        <dbReference type="EMBL" id="KAJ9554959.1"/>
    </source>
</evidence>
<evidence type="ECO:0000256" key="3">
    <source>
        <dbReference type="ARBA" id="ARBA00013133"/>
    </source>
</evidence>
<name>A0AA38WM95_9ASTR</name>
<gene>
    <name evidence="8" type="ORF">OSB04_009573</name>
</gene>
<dbReference type="GO" id="GO:0017172">
    <property type="term" value="F:cysteine dioxygenase activity"/>
    <property type="evidence" value="ECO:0007669"/>
    <property type="project" value="UniProtKB-EC"/>
</dbReference>
<protein>
    <recommendedName>
        <fullName evidence="3">cysteine dioxygenase</fullName>
        <ecNumber evidence="3">1.13.11.20</ecNumber>
    </recommendedName>
</protein>
<comment type="cofactor">
    <cofactor evidence="1">
        <name>Fe(2+)</name>
        <dbReference type="ChEBI" id="CHEBI:29033"/>
    </cofactor>
</comment>
<evidence type="ECO:0000256" key="6">
    <source>
        <dbReference type="ARBA" id="ARBA00023004"/>
    </source>
</evidence>
<dbReference type="EMBL" id="JARYMX010000003">
    <property type="protein sequence ID" value="KAJ9554959.1"/>
    <property type="molecule type" value="Genomic_DNA"/>
</dbReference>
<evidence type="ECO:0000256" key="1">
    <source>
        <dbReference type="ARBA" id="ARBA00001954"/>
    </source>
</evidence>
<keyword evidence="6" id="KW-0408">Iron</keyword>
<dbReference type="PANTHER" id="PTHR22966:SF54">
    <property type="entry name" value="CYSTEINE DIOXYGENASE"/>
    <property type="match status" value="1"/>
</dbReference>
<keyword evidence="4" id="KW-0479">Metal-binding</keyword>
<comment type="caution">
    <text evidence="8">The sequence shown here is derived from an EMBL/GenBank/DDBJ whole genome shotgun (WGS) entry which is preliminary data.</text>
</comment>
<comment type="catalytic activity">
    <reaction evidence="7">
        <text>L-cysteine + O2 = 3-sulfino-L-alanine + H(+)</text>
        <dbReference type="Rhea" id="RHEA:20441"/>
        <dbReference type="ChEBI" id="CHEBI:15378"/>
        <dbReference type="ChEBI" id="CHEBI:15379"/>
        <dbReference type="ChEBI" id="CHEBI:35235"/>
        <dbReference type="ChEBI" id="CHEBI:61085"/>
        <dbReference type="EC" id="1.13.11.20"/>
    </reaction>
    <physiologicalReaction direction="left-to-right" evidence="7">
        <dbReference type="Rhea" id="RHEA:20442"/>
    </physiologicalReaction>
</comment>
<dbReference type="PANTHER" id="PTHR22966">
    <property type="entry name" value="2-AMINOETHANETHIOL DIOXYGENASE"/>
    <property type="match status" value="1"/>
</dbReference>